<proteinExistence type="predicted"/>
<name>A0AAD7HWJ2_9AGAR</name>
<dbReference type="Proteomes" id="UP001215598">
    <property type="component" value="Unassembled WGS sequence"/>
</dbReference>
<sequence>MWNPPKQQEFAEDLCKLFVACNVAWNSANNPELLLFFSKYVPEAKIPDRRVLSGRVLDTLVLQIEKEMKSQVAGKLGMGQCDGWTRSPTVLGASGNVPVISQQLGHARNLPILLIQCH</sequence>
<comment type="caution">
    <text evidence="1">The sequence shown here is derived from an EMBL/GenBank/DDBJ whole genome shotgun (WGS) entry which is preliminary data.</text>
</comment>
<protein>
    <submittedName>
        <fullName evidence="1">Uncharacterized protein</fullName>
    </submittedName>
</protein>
<reference evidence="1" key="1">
    <citation type="submission" date="2023-03" db="EMBL/GenBank/DDBJ databases">
        <title>Massive genome expansion in bonnet fungi (Mycena s.s.) driven by repeated elements and novel gene families across ecological guilds.</title>
        <authorList>
            <consortium name="Lawrence Berkeley National Laboratory"/>
            <person name="Harder C.B."/>
            <person name="Miyauchi S."/>
            <person name="Viragh M."/>
            <person name="Kuo A."/>
            <person name="Thoen E."/>
            <person name="Andreopoulos B."/>
            <person name="Lu D."/>
            <person name="Skrede I."/>
            <person name="Drula E."/>
            <person name="Henrissat B."/>
            <person name="Morin E."/>
            <person name="Kohler A."/>
            <person name="Barry K."/>
            <person name="LaButti K."/>
            <person name="Morin E."/>
            <person name="Salamov A."/>
            <person name="Lipzen A."/>
            <person name="Mereny Z."/>
            <person name="Hegedus B."/>
            <person name="Baldrian P."/>
            <person name="Stursova M."/>
            <person name="Weitz H."/>
            <person name="Taylor A."/>
            <person name="Grigoriev I.V."/>
            <person name="Nagy L.G."/>
            <person name="Martin F."/>
            <person name="Kauserud H."/>
        </authorList>
    </citation>
    <scope>NUCLEOTIDE SEQUENCE</scope>
    <source>
        <strain evidence="1">CBHHK182m</strain>
    </source>
</reference>
<dbReference type="AlphaFoldDB" id="A0AAD7HWJ2"/>
<accession>A0AAD7HWJ2</accession>
<dbReference type="EMBL" id="JARKIB010000162">
    <property type="protein sequence ID" value="KAJ7729989.1"/>
    <property type="molecule type" value="Genomic_DNA"/>
</dbReference>
<gene>
    <name evidence="1" type="ORF">B0H16DRAFT_1330093</name>
</gene>
<evidence type="ECO:0000313" key="1">
    <source>
        <dbReference type="EMBL" id="KAJ7729989.1"/>
    </source>
</evidence>
<organism evidence="1 2">
    <name type="scientific">Mycena metata</name>
    <dbReference type="NCBI Taxonomy" id="1033252"/>
    <lineage>
        <taxon>Eukaryota</taxon>
        <taxon>Fungi</taxon>
        <taxon>Dikarya</taxon>
        <taxon>Basidiomycota</taxon>
        <taxon>Agaricomycotina</taxon>
        <taxon>Agaricomycetes</taxon>
        <taxon>Agaricomycetidae</taxon>
        <taxon>Agaricales</taxon>
        <taxon>Marasmiineae</taxon>
        <taxon>Mycenaceae</taxon>
        <taxon>Mycena</taxon>
    </lineage>
</organism>
<keyword evidence="2" id="KW-1185">Reference proteome</keyword>
<evidence type="ECO:0000313" key="2">
    <source>
        <dbReference type="Proteomes" id="UP001215598"/>
    </source>
</evidence>